<dbReference type="InterPro" id="IPR000531">
    <property type="entry name" value="Beta-barrel_TonB"/>
</dbReference>
<protein>
    <submittedName>
        <fullName evidence="13">TonB-dependent receptor</fullName>
    </submittedName>
</protein>
<name>A0A2S3R685_VIBVL</name>
<dbReference type="EMBL" id="PDGH01000054">
    <property type="protein sequence ID" value="POB49179.1"/>
    <property type="molecule type" value="Genomic_DNA"/>
</dbReference>
<accession>A0A2S3R685</accession>
<keyword evidence="13" id="KW-0675">Receptor</keyword>
<evidence type="ECO:0000256" key="9">
    <source>
        <dbReference type="RuleBase" id="RU003357"/>
    </source>
</evidence>
<comment type="subcellular location">
    <subcellularLocation>
        <location evidence="1 8">Cell outer membrane</location>
        <topology evidence="1 8">Multi-pass membrane protein</topology>
    </subcellularLocation>
</comment>
<evidence type="ECO:0000256" key="5">
    <source>
        <dbReference type="ARBA" id="ARBA00023077"/>
    </source>
</evidence>
<keyword evidence="4 8" id="KW-0812">Transmembrane</keyword>
<evidence type="ECO:0000313" key="14">
    <source>
        <dbReference type="Proteomes" id="UP000237466"/>
    </source>
</evidence>
<dbReference type="SUPFAM" id="SSF56935">
    <property type="entry name" value="Porins"/>
    <property type="match status" value="1"/>
</dbReference>
<comment type="caution">
    <text evidence="13">The sequence shown here is derived from an EMBL/GenBank/DDBJ whole genome shotgun (WGS) entry which is preliminary data.</text>
</comment>
<dbReference type="InterPro" id="IPR036942">
    <property type="entry name" value="Beta-barrel_TonB_sf"/>
</dbReference>
<evidence type="ECO:0000313" key="13">
    <source>
        <dbReference type="EMBL" id="POB49179.1"/>
    </source>
</evidence>
<feature type="domain" description="TonB-dependent receptor-like beta-barrel" evidence="11">
    <location>
        <begin position="341"/>
        <end position="824"/>
    </location>
</feature>
<evidence type="ECO:0000256" key="1">
    <source>
        <dbReference type="ARBA" id="ARBA00004571"/>
    </source>
</evidence>
<evidence type="ECO:0000256" key="10">
    <source>
        <dbReference type="SAM" id="SignalP"/>
    </source>
</evidence>
<reference evidence="13 14" key="1">
    <citation type="journal article" date="2018" name="Front. Microbiol.">
        <title>Phylogeny of Vibrio vulnificus from the Analysis of the Core-Genome: Implications for Intra-Species Taxonomy.</title>
        <authorList>
            <person name="Roig F.J."/>
            <person name="Gonzalez-Candelas F."/>
            <person name="Sanjuan E."/>
            <person name="Fouz B."/>
            <person name="Feil E.J."/>
            <person name="Llorens C."/>
            <person name="Baker-Austin C."/>
            <person name="Oliver J.D."/>
            <person name="Danin-Poleg Y."/>
            <person name="Gibas C.J."/>
            <person name="Kashi Y."/>
            <person name="Gulig P.A."/>
            <person name="Morrison S.S."/>
            <person name="Amaro C."/>
        </authorList>
    </citation>
    <scope>NUCLEOTIDE SEQUENCE [LARGE SCALE GENOMIC DNA]</scope>
    <source>
        <strain evidence="13 14">CECT4608</strain>
    </source>
</reference>
<comment type="similarity">
    <text evidence="8 9">Belongs to the TonB-dependent receptor family.</text>
</comment>
<dbReference type="PANTHER" id="PTHR47234">
    <property type="match status" value="1"/>
</dbReference>
<keyword evidence="2 8" id="KW-0813">Transport</keyword>
<dbReference type="Pfam" id="PF00593">
    <property type="entry name" value="TonB_dep_Rec_b-barrel"/>
    <property type="match status" value="1"/>
</dbReference>
<keyword evidence="6 8" id="KW-0472">Membrane</keyword>
<dbReference type="PROSITE" id="PS52016">
    <property type="entry name" value="TONB_DEPENDENT_REC_3"/>
    <property type="match status" value="1"/>
</dbReference>
<keyword evidence="3 8" id="KW-1134">Transmembrane beta strand</keyword>
<evidence type="ECO:0000256" key="4">
    <source>
        <dbReference type="ARBA" id="ARBA00022692"/>
    </source>
</evidence>
<dbReference type="InterPro" id="IPR012910">
    <property type="entry name" value="Plug_dom"/>
</dbReference>
<dbReference type="GO" id="GO:0009279">
    <property type="term" value="C:cell outer membrane"/>
    <property type="evidence" value="ECO:0007669"/>
    <property type="project" value="UniProtKB-SubCell"/>
</dbReference>
<dbReference type="InterPro" id="IPR039426">
    <property type="entry name" value="TonB-dep_rcpt-like"/>
</dbReference>
<evidence type="ECO:0000256" key="7">
    <source>
        <dbReference type="ARBA" id="ARBA00023237"/>
    </source>
</evidence>
<dbReference type="Gene3D" id="2.40.170.20">
    <property type="entry name" value="TonB-dependent receptor, beta-barrel domain"/>
    <property type="match status" value="1"/>
</dbReference>
<evidence type="ECO:0000256" key="2">
    <source>
        <dbReference type="ARBA" id="ARBA00022448"/>
    </source>
</evidence>
<proteinExistence type="inferred from homology"/>
<sequence>MYKNTTALSVAISLALGTAAMSPIAFAEEQQVEQLQKMKVTGSRISTTEMEGPSPVTVITSKDIAAKGFNSAQDILNSLTQNTGGTLAQTNSFSFTPAAQSVNLRGLGASRTLILIDGRRMPQYPLAQNGVSNFQDIGQIPVSAIERVEVMTDSGSAIYGSDAIGGVVNFILKKDFDGVSVKARYGDATEGGYENGRLDIVAGKDMEDKRVLFVAQLAGNEMLQQSDRSWAGDDNSDRSAFGAYSSYGASFVEKGTGKVLTPQVNSKTCQDVVGEHGIDRADGKCGFNRSAYRSLKPENKQVDLLLRGEMDLNDDMTAMAEARFGYKSTSSIFEPNPYDIETDATHFRGEGKYTRRLVEFGPRESNTEANAFGLTTGLTGLLANTYDWEVYASYSEQKVETDNPAVLNTLDQAVQNGDIDLLDTISAADVAKYSGRSTKEAYSKLYSINGSLAGDLVELPAGMSGFAVYGEWNRTDYNESIDAITKAGGFSGLGGTSGGGERDQIGLGVEVLIPVLEDLEVTLAGRYDHYFDDSATGGAFTPKASIAYRPTDTLLLRGSYGLGFRAPDLKRLFGEETKAFGSGFDPQLCASVGGTGPNDTIPECSTQYFDTVNGPNAELEEETSTNINLGLAWEPVDDLGLTVDWYHIKMENVVSAPSYQDVINDPSKYPGTQVVRNPDGTIKTVIYGPVNQAFETRSGIDLSLGYAYDTVSMGSFSTKFSITKILIAESQESSSEPVIDERDFLPEYTATLNLGWAYQDVNVNLFGKFRDEMCTSYANDYYFEDCDAAKKAGYETKISSMTTWNLTTSYQFNESGRVTLGIINMFDKEPPKDPLNDTSPFYADTYDDPIGRQVYVEASYDF</sequence>
<feature type="signal peptide" evidence="10">
    <location>
        <begin position="1"/>
        <end position="27"/>
    </location>
</feature>
<evidence type="ECO:0000256" key="8">
    <source>
        <dbReference type="PROSITE-ProRule" id="PRU01360"/>
    </source>
</evidence>
<dbReference type="CDD" id="cd01347">
    <property type="entry name" value="ligand_gated_channel"/>
    <property type="match status" value="1"/>
</dbReference>
<evidence type="ECO:0000259" key="11">
    <source>
        <dbReference type="Pfam" id="PF00593"/>
    </source>
</evidence>
<dbReference type="Gene3D" id="2.170.130.10">
    <property type="entry name" value="TonB-dependent receptor, plug domain"/>
    <property type="match status" value="1"/>
</dbReference>
<organism evidence="13 14">
    <name type="scientific">Vibrio vulnificus</name>
    <dbReference type="NCBI Taxonomy" id="672"/>
    <lineage>
        <taxon>Bacteria</taxon>
        <taxon>Pseudomonadati</taxon>
        <taxon>Pseudomonadota</taxon>
        <taxon>Gammaproteobacteria</taxon>
        <taxon>Vibrionales</taxon>
        <taxon>Vibrionaceae</taxon>
        <taxon>Vibrio</taxon>
    </lineage>
</organism>
<dbReference type="AlphaFoldDB" id="A0A2S3R685"/>
<dbReference type="Proteomes" id="UP000237466">
    <property type="component" value="Unassembled WGS sequence"/>
</dbReference>
<evidence type="ECO:0000256" key="6">
    <source>
        <dbReference type="ARBA" id="ARBA00023136"/>
    </source>
</evidence>
<feature type="domain" description="TonB-dependent receptor plug" evidence="12">
    <location>
        <begin position="50"/>
        <end position="167"/>
    </location>
</feature>
<dbReference type="Pfam" id="PF07715">
    <property type="entry name" value="Plug"/>
    <property type="match status" value="1"/>
</dbReference>
<evidence type="ECO:0000256" key="3">
    <source>
        <dbReference type="ARBA" id="ARBA00022452"/>
    </source>
</evidence>
<dbReference type="RefSeq" id="WP_103200029.1">
    <property type="nucleotide sequence ID" value="NZ_PDGH01000054.1"/>
</dbReference>
<feature type="chain" id="PRO_5015722428" evidence="10">
    <location>
        <begin position="28"/>
        <end position="862"/>
    </location>
</feature>
<keyword evidence="10" id="KW-0732">Signal</keyword>
<keyword evidence="5 9" id="KW-0798">TonB box</keyword>
<dbReference type="PANTHER" id="PTHR47234:SF1">
    <property type="entry name" value="TONB-DEPENDENT RECEPTOR"/>
    <property type="match status" value="1"/>
</dbReference>
<evidence type="ECO:0000259" key="12">
    <source>
        <dbReference type="Pfam" id="PF07715"/>
    </source>
</evidence>
<dbReference type="InterPro" id="IPR037066">
    <property type="entry name" value="Plug_dom_sf"/>
</dbReference>
<keyword evidence="7 8" id="KW-0998">Cell outer membrane</keyword>
<gene>
    <name evidence="13" type="ORF">CRN52_06845</name>
</gene>